<evidence type="ECO:0000256" key="15">
    <source>
        <dbReference type="ARBA" id="ARBA00023310"/>
    </source>
</evidence>
<comment type="subcellular location">
    <subcellularLocation>
        <location evidence="1">Cytoplasm</location>
    </subcellularLocation>
</comment>
<comment type="similarity">
    <text evidence="2">Belongs to the ATPase alpha/beta chains family.</text>
</comment>
<evidence type="ECO:0000256" key="10">
    <source>
        <dbReference type="ARBA" id="ARBA00022840"/>
    </source>
</evidence>
<keyword evidence="7" id="KW-0547">Nucleotide-binding</keyword>
<evidence type="ECO:0000256" key="7">
    <source>
        <dbReference type="ARBA" id="ARBA00022741"/>
    </source>
</evidence>
<comment type="catalytic activity">
    <reaction evidence="16">
        <text>ATP + H2O + cellular proteinSide 1 = ADP + phosphate + cellular proteinSide 2.</text>
        <dbReference type="EC" id="7.4.2.8"/>
    </reaction>
</comment>
<keyword evidence="11" id="KW-0653">Protein transport</keyword>
<dbReference type="NCBIfam" id="TIGR01026">
    <property type="entry name" value="fliI_yscN"/>
    <property type="match status" value="1"/>
</dbReference>
<dbReference type="PANTHER" id="PTHR15184:SF81">
    <property type="entry name" value="FLAGELLUM-SPECIFIC ATP SYNTHASE"/>
    <property type="match status" value="1"/>
</dbReference>
<keyword evidence="5" id="KW-0813">Transport</keyword>
<dbReference type="InterPro" id="IPR000194">
    <property type="entry name" value="ATPase_F1/V1/A1_a/bsu_nucl-bd"/>
</dbReference>
<keyword evidence="8" id="KW-0375">Hydrogen ion transport</keyword>
<gene>
    <name evidence="18" type="ORF">J4G78_02465</name>
</gene>
<keyword evidence="13" id="KW-0406">Ion transport</keyword>
<keyword evidence="12" id="KW-1278">Translocase</keyword>
<keyword evidence="19" id="KW-1185">Reference proteome</keyword>
<keyword evidence="15" id="KW-0066">ATP synthesis</keyword>
<feature type="domain" description="AAA+ ATPase" evidence="17">
    <location>
        <begin position="162"/>
        <end position="345"/>
    </location>
</feature>
<proteinExistence type="inferred from homology"/>
<evidence type="ECO:0000256" key="9">
    <source>
        <dbReference type="ARBA" id="ARBA00022795"/>
    </source>
</evidence>
<dbReference type="Pfam" id="PF18269">
    <property type="entry name" value="T3SS_ATPase_C"/>
    <property type="match status" value="1"/>
</dbReference>
<evidence type="ECO:0000313" key="19">
    <source>
        <dbReference type="Proteomes" id="UP000663923"/>
    </source>
</evidence>
<evidence type="ECO:0000256" key="2">
    <source>
        <dbReference type="ARBA" id="ARBA00008936"/>
    </source>
</evidence>
<dbReference type="InterPro" id="IPR040627">
    <property type="entry name" value="T3SS_ATPase_C"/>
</dbReference>
<dbReference type="Gene3D" id="3.40.50.12240">
    <property type="match status" value="1"/>
</dbReference>
<evidence type="ECO:0000256" key="3">
    <source>
        <dbReference type="ARBA" id="ARBA00012473"/>
    </source>
</evidence>
<dbReference type="Pfam" id="PF00006">
    <property type="entry name" value="ATP-synt_ab"/>
    <property type="match status" value="1"/>
</dbReference>
<sequence>MLDLDYDRLSRLLLETGTISTEPVKWGKVKACSGGLLQASGFDYPIGVGAEIESGYGREIGAEIVGFDDDMTMLAPFDQHVDIRVEARVRPALSNAQVDVGPQLMGRIIDPLGHPLDDMGPIQAEQQWPLMGKPSNILNRGSITQPLDVGVQAINALLPIGRGQRMALIAGSGVGKTVLMRQLTSGTQADVIVVGLIGERAREVNDFVAASRTSGIADKSAIIAVPADHSPILRIKAAQRAAAIAEYFRSEGKSVLLVIDSLTRIAHAQREIGLAAGEPPTMKGYPPSAIALIPQLLERAGCDEATGGFITAFYTVLADGDDLDDPIVDAARAIADGHIILSRELAEQGVFPAIDIGKSISRVANDIIQQDHGLALRSFRSLWSQYAENRDLITMGAYRAGSDSLLDEAIARRPDQLSFLQQSVDTHASRESSVSRLIDGFGS</sequence>
<dbReference type="InterPro" id="IPR050053">
    <property type="entry name" value="ATPase_alpha/beta_chains"/>
</dbReference>
<dbReference type="PROSITE" id="PS00152">
    <property type="entry name" value="ATPASE_ALPHA_BETA"/>
    <property type="match status" value="1"/>
</dbReference>
<evidence type="ECO:0000256" key="13">
    <source>
        <dbReference type="ARBA" id="ARBA00023065"/>
    </source>
</evidence>
<evidence type="ECO:0000256" key="16">
    <source>
        <dbReference type="ARBA" id="ARBA00034006"/>
    </source>
</evidence>
<evidence type="ECO:0000256" key="11">
    <source>
        <dbReference type="ARBA" id="ARBA00022927"/>
    </source>
</evidence>
<keyword evidence="9" id="KW-1005">Bacterial flagellum biogenesis</keyword>
<evidence type="ECO:0000256" key="14">
    <source>
        <dbReference type="ARBA" id="ARBA00023225"/>
    </source>
</evidence>
<evidence type="ECO:0000313" key="18">
    <source>
        <dbReference type="EMBL" id="QTD56479.1"/>
    </source>
</evidence>
<dbReference type="InterPro" id="IPR027417">
    <property type="entry name" value="P-loop_NTPase"/>
</dbReference>
<dbReference type="InterPro" id="IPR020003">
    <property type="entry name" value="ATPase_a/bsu_AS"/>
</dbReference>
<dbReference type="EMBL" id="CP071794">
    <property type="protein sequence ID" value="QTD56479.1"/>
    <property type="molecule type" value="Genomic_DNA"/>
</dbReference>
<protein>
    <recommendedName>
        <fullName evidence="4">Flagellum-specific ATP synthase</fullName>
        <ecNumber evidence="3">7.1.2.2</ecNumber>
    </recommendedName>
</protein>
<evidence type="ECO:0000256" key="6">
    <source>
        <dbReference type="ARBA" id="ARBA00022490"/>
    </source>
</evidence>
<keyword evidence="10" id="KW-0067">ATP-binding</keyword>
<evidence type="ECO:0000256" key="12">
    <source>
        <dbReference type="ARBA" id="ARBA00022967"/>
    </source>
</evidence>
<evidence type="ECO:0000259" key="17">
    <source>
        <dbReference type="SMART" id="SM00382"/>
    </source>
</evidence>
<evidence type="ECO:0000256" key="8">
    <source>
        <dbReference type="ARBA" id="ARBA00022781"/>
    </source>
</evidence>
<dbReference type="RefSeq" id="WP_207988299.1">
    <property type="nucleotide sequence ID" value="NZ_CP071794.1"/>
</dbReference>
<dbReference type="Proteomes" id="UP000663923">
    <property type="component" value="Chromosome"/>
</dbReference>
<evidence type="ECO:0000256" key="1">
    <source>
        <dbReference type="ARBA" id="ARBA00004496"/>
    </source>
</evidence>
<evidence type="ECO:0000256" key="4">
    <source>
        <dbReference type="ARBA" id="ARBA00020580"/>
    </source>
</evidence>
<reference evidence="18 19" key="1">
    <citation type="submission" date="2021-03" db="EMBL/GenBank/DDBJ databases">
        <title>Complete genome of Parasphingorhabdus_sp.JHSY0214.</title>
        <authorList>
            <person name="Yoo J.H."/>
            <person name="Bae J.W."/>
        </authorList>
    </citation>
    <scope>NUCLEOTIDE SEQUENCE [LARGE SCALE GENOMIC DNA]</scope>
    <source>
        <strain evidence="18 19">JHSY0214</strain>
    </source>
</reference>
<dbReference type="PANTHER" id="PTHR15184">
    <property type="entry name" value="ATP SYNTHASE"/>
    <property type="match status" value="1"/>
</dbReference>
<dbReference type="InterPro" id="IPR003593">
    <property type="entry name" value="AAA+_ATPase"/>
</dbReference>
<organism evidence="18 19">
    <name type="scientific">Parasphingorhabdus cellanae</name>
    <dbReference type="NCBI Taxonomy" id="2806553"/>
    <lineage>
        <taxon>Bacteria</taxon>
        <taxon>Pseudomonadati</taxon>
        <taxon>Pseudomonadota</taxon>
        <taxon>Alphaproteobacteria</taxon>
        <taxon>Sphingomonadales</taxon>
        <taxon>Sphingomonadaceae</taxon>
        <taxon>Parasphingorhabdus</taxon>
    </lineage>
</organism>
<keyword evidence="14" id="KW-1006">Bacterial flagellum protein export</keyword>
<dbReference type="InterPro" id="IPR005714">
    <property type="entry name" value="ATPase_T3SS_FliI/YscN"/>
</dbReference>
<dbReference type="SUPFAM" id="SSF52540">
    <property type="entry name" value="P-loop containing nucleoside triphosphate hydrolases"/>
    <property type="match status" value="1"/>
</dbReference>
<name>A0ABX7T4G8_9SPHN</name>
<accession>A0ABX7T4G8</accession>
<dbReference type="EC" id="7.1.2.2" evidence="3"/>
<keyword evidence="6" id="KW-0963">Cytoplasm</keyword>
<evidence type="ECO:0000256" key="5">
    <source>
        <dbReference type="ARBA" id="ARBA00022448"/>
    </source>
</evidence>
<dbReference type="SMART" id="SM00382">
    <property type="entry name" value="AAA"/>
    <property type="match status" value="1"/>
</dbReference>